<organism evidence="2 3">
    <name type="scientific">Lymphocystis disease virus 4</name>
    <dbReference type="NCBI Taxonomy" id="2704413"/>
    <lineage>
        <taxon>Viruses</taxon>
        <taxon>Varidnaviria</taxon>
        <taxon>Bamfordvirae</taxon>
        <taxon>Nucleocytoviricota</taxon>
        <taxon>Megaviricetes</taxon>
        <taxon>Pimascovirales</taxon>
        <taxon>Pimascovirales incertae sedis</taxon>
        <taxon>Iridoviridae</taxon>
        <taxon>Alphairidovirinae</taxon>
        <taxon>Lymphocystivirus</taxon>
        <taxon>Lymphocystivirus micropogonias1</taxon>
    </lineage>
</organism>
<dbReference type="SUPFAM" id="SSF68906">
    <property type="entry name" value="SAP domain"/>
    <property type="match status" value="1"/>
</dbReference>
<evidence type="ECO:0000259" key="1">
    <source>
        <dbReference type="PROSITE" id="PS50800"/>
    </source>
</evidence>
<evidence type="ECO:0000313" key="3">
    <source>
        <dbReference type="Proteomes" id="UP000678193"/>
    </source>
</evidence>
<dbReference type="InterPro" id="IPR003034">
    <property type="entry name" value="SAP_dom"/>
</dbReference>
<dbReference type="InterPro" id="IPR036361">
    <property type="entry name" value="SAP_dom_sf"/>
</dbReference>
<dbReference type="Pfam" id="PF02037">
    <property type="entry name" value="SAP"/>
    <property type="match status" value="1"/>
</dbReference>
<protein>
    <recommendedName>
        <fullName evidence="1">SAP domain-containing protein</fullName>
    </recommendedName>
</protein>
<evidence type="ECO:0000313" key="2">
    <source>
        <dbReference type="EMBL" id="QHR78508.1"/>
    </source>
</evidence>
<dbReference type="SMART" id="SM00513">
    <property type="entry name" value="SAP"/>
    <property type="match status" value="1"/>
</dbReference>
<dbReference type="KEGG" id="vg:65103245"/>
<dbReference type="Proteomes" id="UP000678193">
    <property type="component" value="Segment"/>
</dbReference>
<proteinExistence type="predicted"/>
<dbReference type="Gene3D" id="1.10.720.30">
    <property type="entry name" value="SAP domain"/>
    <property type="match status" value="1"/>
</dbReference>
<keyword evidence="3" id="KW-1185">Reference proteome</keyword>
<dbReference type="RefSeq" id="YP_010087912.1">
    <property type="nucleotide sequence ID" value="NC_055603.1"/>
</dbReference>
<reference evidence="2" key="1">
    <citation type="journal article" date="2020" name="Arch. Virol.">
        <title>Complete genome sequence and analysis of a novel lymphocystivirus detected in whitemouth croaker (Micropogonias furnieri): lymphocystis disease virus 4.</title>
        <authorList>
            <person name="Doszpoly A."/>
            <person name="Kajan G.L."/>
            <person name="Puentes R."/>
            <person name="Perretta A."/>
        </authorList>
    </citation>
    <scope>NUCLEOTIDE SEQUENCE</scope>
    <source>
        <strain evidence="2">LCDV-WC</strain>
    </source>
</reference>
<dbReference type="PROSITE" id="PS50800">
    <property type="entry name" value="SAP"/>
    <property type="match status" value="1"/>
</dbReference>
<feature type="domain" description="SAP" evidence="1">
    <location>
        <begin position="73"/>
        <end position="107"/>
    </location>
</feature>
<name>A0A6B9XMX3_9VIRU</name>
<dbReference type="EMBL" id="MN803438">
    <property type="protein sequence ID" value="QHR78508.1"/>
    <property type="molecule type" value="Genomic_DNA"/>
</dbReference>
<sequence length="203" mass="22940">MKETIAMNKQIEDLSRKLASHLDLKDSTESIKDYICKYLTDKSLILRGNLLADLSSSSEEEIVERPKLLRSDLETMTIANLKEICKKMNQKTSGNKANLVERLLDAEMTADIIPPQKMPVKVKKPKRPVVFEKINPEVNLIPLPDHCDLLYDTESKLVFEKTNPSTVIGTYEDGHIFGLTTSSMELCKSKGLNYVWPSNIADL</sequence>
<dbReference type="GeneID" id="65103245"/>
<accession>A0A6B9XMX3</accession>